<evidence type="ECO:0000313" key="1">
    <source>
        <dbReference type="EMBL" id="BES79814.1"/>
    </source>
</evidence>
<keyword evidence="2" id="KW-1185">Reference proteome</keyword>
<sequence>MLDYDKLNSYKDYVIQITNSRSGEMITGLYDDEELSYGTNVELGSSSFGGFTDEAMSGAAGQLAEKFLGRFSGLAGSAKNMIQGNLKSINSTIKGYEGSGDNSFSLSFHIFPGGESYNSILNKIYKYTQPDTDDTNFMRSHLYSIQDAASLLTNDNAFKGQLLHVSIGDWFFATGLFCNGINHSFSKFVDENGAPIYMVVNIGFVSYRTLTAAELASWIRK</sequence>
<organism evidence="1 2">
    <name type="scientific">Yersinia phage vB_Yru_GN1</name>
    <dbReference type="NCBI Taxonomy" id="3074381"/>
    <lineage>
        <taxon>Viruses</taxon>
        <taxon>Duplodnaviria</taxon>
        <taxon>Heunggongvirae</taxon>
        <taxon>Uroviricota</taxon>
        <taxon>Caudoviricetes</taxon>
        <taxon>Caudoviricetes incertae sedis</taxon>
        <taxon>Sepahanvirus</taxon>
        <taxon>Sepahanvirus vB-Yru-GN1</taxon>
    </lineage>
</organism>
<protein>
    <submittedName>
        <fullName evidence="1">Uncharacterized protein</fullName>
    </submittedName>
</protein>
<accession>A0AA86IY97</accession>
<dbReference type="EMBL" id="LC779065">
    <property type="protein sequence ID" value="BES79814.1"/>
    <property type="molecule type" value="Genomic_DNA"/>
</dbReference>
<name>A0AA86IY97_9CAUD</name>
<dbReference type="Proteomes" id="UP001304813">
    <property type="component" value="Segment"/>
</dbReference>
<evidence type="ECO:0000313" key="2">
    <source>
        <dbReference type="Proteomes" id="UP001304813"/>
    </source>
</evidence>
<proteinExistence type="predicted"/>
<reference evidence="1 2" key="1">
    <citation type="submission" date="2023-09" db="EMBL/GenBank/DDBJ databases">
        <title>Analysis of phage genome (vB_Yru_GN1) of the bacterium (Yersinia ruckeri).</title>
        <authorList>
            <person name="Ganjoor M.S."/>
            <person name="Bouzari M."/>
            <person name="Soleimani-Delfan A."/>
        </authorList>
    </citation>
    <scope>NUCLEOTIDE SEQUENCE [LARGE SCALE GENOMIC DNA]</scope>
    <source>
        <strain evidence="2">vB_Yru_GN1</strain>
    </source>
</reference>